<dbReference type="InterPro" id="IPR001394">
    <property type="entry name" value="Peptidase_C19_UCH"/>
</dbReference>
<accession>T0QYK8</accession>
<dbReference type="SMART" id="SM00213">
    <property type="entry name" value="UBQ"/>
    <property type="match status" value="1"/>
</dbReference>
<reference evidence="8 9" key="1">
    <citation type="submission" date="2012-04" db="EMBL/GenBank/DDBJ databases">
        <title>The Genome Sequence of Saprolegnia declina VS20.</title>
        <authorList>
            <consortium name="The Broad Institute Genome Sequencing Platform"/>
            <person name="Russ C."/>
            <person name="Nusbaum C."/>
            <person name="Tyler B."/>
            <person name="van West P."/>
            <person name="Dieguez-Uribeondo J."/>
            <person name="de Bruijn I."/>
            <person name="Tripathy S."/>
            <person name="Jiang R."/>
            <person name="Young S.K."/>
            <person name="Zeng Q."/>
            <person name="Gargeya S."/>
            <person name="Fitzgerald M."/>
            <person name="Haas B."/>
            <person name="Abouelleil A."/>
            <person name="Alvarado L."/>
            <person name="Arachchi H.M."/>
            <person name="Berlin A."/>
            <person name="Chapman S.B."/>
            <person name="Goldberg J."/>
            <person name="Griggs A."/>
            <person name="Gujja S."/>
            <person name="Hansen M."/>
            <person name="Howarth C."/>
            <person name="Imamovic A."/>
            <person name="Larimer J."/>
            <person name="McCowen C."/>
            <person name="Montmayeur A."/>
            <person name="Murphy C."/>
            <person name="Neiman D."/>
            <person name="Pearson M."/>
            <person name="Priest M."/>
            <person name="Roberts A."/>
            <person name="Saif S."/>
            <person name="Shea T."/>
            <person name="Sisk P."/>
            <person name="Sykes S."/>
            <person name="Wortman J."/>
            <person name="Nusbaum C."/>
            <person name="Birren B."/>
        </authorList>
    </citation>
    <scope>NUCLEOTIDE SEQUENCE [LARGE SCALE GENOMIC DNA]</scope>
    <source>
        <strain evidence="8 9">VS20</strain>
    </source>
</reference>
<keyword evidence="3 6" id="KW-0833">Ubl conjugation pathway</keyword>
<sequence length="499" mass="55664">MVAVTLKWGKQSFDLDVDLEHGTVAGLRAQIYSLTFVPIERQKLMSKAWKGMLKDDVPLTTLDASKLTQIMLMGSAEEIKAPTEKIVFAEDLSSSELASAGVAMPAGLVNLGNTCYMNATLQCLRYAPDFREALKEYKGGLSADLAHNFTSSLRDTYAQLDSNLDSIPPMMFVDTLRRAFPQFAQQGPRGGYMQQDSDEFVSALFSTLGRQLKAPTTTIKSLESTDNMVDALFGLEMEERLECGETDAEPVMMKKEKALKLVCNITKDTNHISEGITIGLEGTIEKNSDVLGRNATWKKTMKINRLPKYICVQFMRFYWKLTPESRDHTGVKCKMLRPISFPQVLDMFPFCSDELKAVLKVGRDKNADLILNEFKDKKPETTTVGDAEEKPDVDMEGLSAEEKEALEVAKTMSMANGRASAGIGLPLDFQGNYELFAVVTHKGRSADSGHYIGWARVKDDDWLCFDDDNVSPCKTEDIQKLKGGGDWHMAYLTFYRAKN</sequence>
<keyword evidence="5 6" id="KW-0788">Thiol protease</keyword>
<dbReference type="PANTHER" id="PTHR43982:SF1">
    <property type="entry name" value="UBIQUITIN CARBOXYL-TERMINAL HYDROLASE 14"/>
    <property type="match status" value="1"/>
</dbReference>
<evidence type="ECO:0000256" key="1">
    <source>
        <dbReference type="ARBA" id="ARBA00000707"/>
    </source>
</evidence>
<organism evidence="8 9">
    <name type="scientific">Saprolegnia diclina (strain VS20)</name>
    <dbReference type="NCBI Taxonomy" id="1156394"/>
    <lineage>
        <taxon>Eukaryota</taxon>
        <taxon>Sar</taxon>
        <taxon>Stramenopiles</taxon>
        <taxon>Oomycota</taxon>
        <taxon>Saprolegniomycetes</taxon>
        <taxon>Saprolegniales</taxon>
        <taxon>Saprolegniaceae</taxon>
        <taxon>Saprolegnia</taxon>
    </lineage>
</organism>
<dbReference type="GeneID" id="19944093"/>
<dbReference type="GO" id="GO:0004843">
    <property type="term" value="F:cysteine-type deubiquitinase activity"/>
    <property type="evidence" value="ECO:0007669"/>
    <property type="project" value="UniProtKB-UniRule"/>
</dbReference>
<dbReference type="InterPro" id="IPR000626">
    <property type="entry name" value="Ubiquitin-like_dom"/>
</dbReference>
<evidence type="ECO:0000256" key="5">
    <source>
        <dbReference type="ARBA" id="ARBA00022807"/>
    </source>
</evidence>
<dbReference type="EMBL" id="JH767139">
    <property type="protein sequence ID" value="EQC39160.1"/>
    <property type="molecule type" value="Genomic_DNA"/>
</dbReference>
<dbReference type="InterPro" id="IPR029071">
    <property type="entry name" value="Ubiquitin-like_domsf"/>
</dbReference>
<dbReference type="GO" id="GO:0070628">
    <property type="term" value="F:proteasome binding"/>
    <property type="evidence" value="ECO:0007669"/>
    <property type="project" value="TreeGrafter"/>
</dbReference>
<evidence type="ECO:0000313" key="8">
    <source>
        <dbReference type="EMBL" id="EQC39160.1"/>
    </source>
</evidence>
<dbReference type="OMA" id="FKSDAEY"/>
<dbReference type="OrthoDB" id="333239at2759"/>
<dbReference type="Pfam" id="PF00443">
    <property type="entry name" value="UCH"/>
    <property type="match status" value="1"/>
</dbReference>
<dbReference type="GO" id="GO:0016579">
    <property type="term" value="P:protein deubiquitination"/>
    <property type="evidence" value="ECO:0007669"/>
    <property type="project" value="InterPro"/>
</dbReference>
<dbReference type="RefSeq" id="XP_008607221.1">
    <property type="nucleotide sequence ID" value="XM_008608999.1"/>
</dbReference>
<dbReference type="eggNOG" id="KOG1872">
    <property type="taxonomic scope" value="Eukaryota"/>
</dbReference>
<dbReference type="InterPro" id="IPR018200">
    <property type="entry name" value="USP_CS"/>
</dbReference>
<dbReference type="EC" id="3.4.19.12" evidence="6"/>
<dbReference type="InterPro" id="IPR028889">
    <property type="entry name" value="USP"/>
</dbReference>
<dbReference type="GO" id="GO:0061136">
    <property type="term" value="P:regulation of proteasomal protein catabolic process"/>
    <property type="evidence" value="ECO:0007669"/>
    <property type="project" value="TreeGrafter"/>
</dbReference>
<evidence type="ECO:0000313" key="9">
    <source>
        <dbReference type="Proteomes" id="UP000030762"/>
    </source>
</evidence>
<comment type="catalytic activity">
    <reaction evidence="1 6">
        <text>Thiol-dependent hydrolysis of ester, thioester, amide, peptide and isopeptide bonds formed by the C-terminal Gly of ubiquitin (a 76-residue protein attached to proteins as an intracellular targeting signal).</text>
        <dbReference type="EC" id="3.4.19.12"/>
    </reaction>
</comment>
<dbReference type="SUPFAM" id="SSF54001">
    <property type="entry name" value="Cysteine proteinases"/>
    <property type="match status" value="1"/>
</dbReference>
<keyword evidence="9" id="KW-1185">Reference proteome</keyword>
<evidence type="ECO:0000256" key="4">
    <source>
        <dbReference type="ARBA" id="ARBA00022801"/>
    </source>
</evidence>
<dbReference type="InParanoid" id="T0QYK8"/>
<dbReference type="VEuPathDB" id="FungiDB:SDRG_03366"/>
<dbReference type="PROSITE" id="PS00973">
    <property type="entry name" value="USP_2"/>
    <property type="match status" value="1"/>
</dbReference>
<comment type="similarity">
    <text evidence="6">Belongs to the peptidase C19 family.</text>
</comment>
<keyword evidence="2 6" id="KW-0645">Protease</keyword>
<dbReference type="AlphaFoldDB" id="T0QYK8"/>
<protein>
    <recommendedName>
        <fullName evidence="6">Ubiquitin carboxyl-terminal hydrolase</fullName>
        <ecNumber evidence="6">3.4.19.12</ecNumber>
    </recommendedName>
</protein>
<dbReference type="PANTHER" id="PTHR43982">
    <property type="entry name" value="UBIQUITIN CARBOXYL-TERMINAL HYDROLASE"/>
    <property type="match status" value="1"/>
</dbReference>
<dbReference type="FunCoup" id="T0QYK8">
    <property type="interactions" value="739"/>
</dbReference>
<dbReference type="PROSITE" id="PS00972">
    <property type="entry name" value="USP_1"/>
    <property type="match status" value="1"/>
</dbReference>
<dbReference type="SUPFAM" id="SSF54236">
    <property type="entry name" value="Ubiquitin-like"/>
    <property type="match status" value="1"/>
</dbReference>
<name>T0QYK8_SAPDV</name>
<evidence type="ECO:0000256" key="6">
    <source>
        <dbReference type="RuleBase" id="RU366025"/>
    </source>
</evidence>
<dbReference type="Gene3D" id="3.10.20.90">
    <property type="entry name" value="Phosphatidylinositol 3-kinase Catalytic Subunit, Chain A, domain 1"/>
    <property type="match status" value="1"/>
</dbReference>
<dbReference type="GO" id="GO:0043161">
    <property type="term" value="P:proteasome-mediated ubiquitin-dependent protein catabolic process"/>
    <property type="evidence" value="ECO:0007669"/>
    <property type="project" value="InterPro"/>
</dbReference>
<dbReference type="Gene3D" id="3.90.70.10">
    <property type="entry name" value="Cysteine proteinases"/>
    <property type="match status" value="1"/>
</dbReference>
<dbReference type="Proteomes" id="UP000030762">
    <property type="component" value="Unassembled WGS sequence"/>
</dbReference>
<keyword evidence="4 6" id="KW-0378">Hydrolase</keyword>
<dbReference type="STRING" id="1156394.T0QYK8"/>
<dbReference type="InterPro" id="IPR038765">
    <property type="entry name" value="Papain-like_cys_pep_sf"/>
</dbReference>
<gene>
    <name evidence="8" type="ORF">SDRG_03366</name>
</gene>
<evidence type="ECO:0000256" key="3">
    <source>
        <dbReference type="ARBA" id="ARBA00022786"/>
    </source>
</evidence>
<feature type="domain" description="USP" evidence="7">
    <location>
        <begin position="106"/>
        <end position="498"/>
    </location>
</feature>
<proteinExistence type="inferred from homology"/>
<evidence type="ECO:0000259" key="7">
    <source>
        <dbReference type="PROSITE" id="PS50235"/>
    </source>
</evidence>
<dbReference type="PROSITE" id="PS50235">
    <property type="entry name" value="USP_3"/>
    <property type="match status" value="1"/>
</dbReference>
<evidence type="ECO:0000256" key="2">
    <source>
        <dbReference type="ARBA" id="ARBA00022670"/>
    </source>
</evidence>
<dbReference type="InterPro" id="IPR044635">
    <property type="entry name" value="UBP14-like"/>
</dbReference>